<accession>A0A8J3W4Z8</accession>
<dbReference type="Proteomes" id="UP000616724">
    <property type="component" value="Unassembled WGS sequence"/>
</dbReference>
<sequence length="54" mass="5986">MQRALAAWRARPERGIRPSRRNEGGAREASAHVPQVESRDREACADPEGGRVFA</sequence>
<name>A0A8J3W4Z8_9ACTN</name>
<keyword evidence="3" id="KW-1185">Reference proteome</keyword>
<gene>
    <name evidence="2" type="ORF">Plo01_24690</name>
</gene>
<proteinExistence type="predicted"/>
<organism evidence="2 3">
    <name type="scientific">Planobispora longispora</name>
    <dbReference type="NCBI Taxonomy" id="28887"/>
    <lineage>
        <taxon>Bacteria</taxon>
        <taxon>Bacillati</taxon>
        <taxon>Actinomycetota</taxon>
        <taxon>Actinomycetes</taxon>
        <taxon>Streptosporangiales</taxon>
        <taxon>Streptosporangiaceae</taxon>
        <taxon>Planobispora</taxon>
    </lineage>
</organism>
<feature type="region of interest" description="Disordered" evidence="1">
    <location>
        <begin position="1"/>
        <end position="54"/>
    </location>
</feature>
<evidence type="ECO:0000313" key="2">
    <source>
        <dbReference type="EMBL" id="GIH76040.1"/>
    </source>
</evidence>
<evidence type="ECO:0000256" key="1">
    <source>
        <dbReference type="SAM" id="MobiDB-lite"/>
    </source>
</evidence>
<dbReference type="EMBL" id="BOOH01000019">
    <property type="protein sequence ID" value="GIH76040.1"/>
    <property type="molecule type" value="Genomic_DNA"/>
</dbReference>
<feature type="compositionally biased region" description="Basic and acidic residues" evidence="1">
    <location>
        <begin position="10"/>
        <end position="30"/>
    </location>
</feature>
<comment type="caution">
    <text evidence="2">The sequence shown here is derived from an EMBL/GenBank/DDBJ whole genome shotgun (WGS) entry which is preliminary data.</text>
</comment>
<protein>
    <submittedName>
        <fullName evidence="2">Uncharacterized protein</fullName>
    </submittedName>
</protein>
<dbReference type="AlphaFoldDB" id="A0A8J3W4Z8"/>
<evidence type="ECO:0000313" key="3">
    <source>
        <dbReference type="Proteomes" id="UP000616724"/>
    </source>
</evidence>
<reference evidence="2 3" key="1">
    <citation type="submission" date="2021-01" db="EMBL/GenBank/DDBJ databases">
        <title>Whole genome shotgun sequence of Planobispora longispora NBRC 13918.</title>
        <authorList>
            <person name="Komaki H."/>
            <person name="Tamura T."/>
        </authorList>
    </citation>
    <scope>NUCLEOTIDE SEQUENCE [LARGE SCALE GENOMIC DNA]</scope>
    <source>
        <strain evidence="2 3">NBRC 13918</strain>
    </source>
</reference>